<evidence type="ECO:0000256" key="7">
    <source>
        <dbReference type="ARBA" id="ARBA00022679"/>
    </source>
</evidence>
<dbReference type="GO" id="GO:0005525">
    <property type="term" value="F:GTP binding"/>
    <property type="evidence" value="ECO:0007669"/>
    <property type="project" value="UniProtKB-KW"/>
</dbReference>
<protein>
    <recommendedName>
        <fullName evidence="4">uracil phosphoribosyltransferase</fullName>
        <ecNumber evidence="4">2.4.2.9</ecNumber>
    </recommendedName>
</protein>
<accession>A0A165QS37</accession>
<dbReference type="STRING" id="1314781.A0A165QS37"/>
<evidence type="ECO:0000313" key="12">
    <source>
        <dbReference type="Proteomes" id="UP000077266"/>
    </source>
</evidence>
<evidence type="ECO:0000256" key="3">
    <source>
        <dbReference type="ARBA" id="ARBA00009516"/>
    </source>
</evidence>
<dbReference type="InParanoid" id="A0A165QS37"/>
<reference evidence="11 12" key="1">
    <citation type="journal article" date="2016" name="Mol. Biol. Evol.">
        <title>Comparative Genomics of Early-Diverging Mushroom-Forming Fungi Provides Insights into the Origins of Lignocellulose Decay Capabilities.</title>
        <authorList>
            <person name="Nagy L.G."/>
            <person name="Riley R."/>
            <person name="Tritt A."/>
            <person name="Adam C."/>
            <person name="Daum C."/>
            <person name="Floudas D."/>
            <person name="Sun H."/>
            <person name="Yadav J.S."/>
            <person name="Pangilinan J."/>
            <person name="Larsson K.H."/>
            <person name="Matsuura K."/>
            <person name="Barry K."/>
            <person name="Labutti K."/>
            <person name="Kuo R."/>
            <person name="Ohm R.A."/>
            <person name="Bhattacharya S.S."/>
            <person name="Shirouzu T."/>
            <person name="Yoshinaga Y."/>
            <person name="Martin F.M."/>
            <person name="Grigoriev I.V."/>
            <person name="Hibbett D.S."/>
        </authorList>
    </citation>
    <scope>NUCLEOTIDE SEQUENCE [LARGE SCALE GENOMIC DNA]</scope>
    <source>
        <strain evidence="11 12">HHB12029</strain>
    </source>
</reference>
<proteinExistence type="inferred from homology"/>
<organism evidence="11 12">
    <name type="scientific">Exidia glandulosa HHB12029</name>
    <dbReference type="NCBI Taxonomy" id="1314781"/>
    <lineage>
        <taxon>Eukaryota</taxon>
        <taxon>Fungi</taxon>
        <taxon>Dikarya</taxon>
        <taxon>Basidiomycota</taxon>
        <taxon>Agaricomycotina</taxon>
        <taxon>Agaricomycetes</taxon>
        <taxon>Auriculariales</taxon>
        <taxon>Exidiaceae</taxon>
        <taxon>Exidia</taxon>
    </lineage>
</organism>
<evidence type="ECO:0000256" key="9">
    <source>
        <dbReference type="ARBA" id="ARBA00023134"/>
    </source>
</evidence>
<dbReference type="InterPro" id="IPR050054">
    <property type="entry name" value="UPRTase/APRTase"/>
</dbReference>
<evidence type="ECO:0000256" key="1">
    <source>
        <dbReference type="ARBA" id="ARBA00001946"/>
    </source>
</evidence>
<name>A0A165QS37_EXIGL</name>
<dbReference type="InterPro" id="IPR000836">
    <property type="entry name" value="PRTase_dom"/>
</dbReference>
<dbReference type="NCBIfam" id="NF001097">
    <property type="entry name" value="PRK00129.1"/>
    <property type="match status" value="1"/>
</dbReference>
<dbReference type="PANTHER" id="PTHR32315">
    <property type="entry name" value="ADENINE PHOSPHORIBOSYLTRANSFERASE"/>
    <property type="match status" value="1"/>
</dbReference>
<evidence type="ECO:0000256" key="5">
    <source>
        <dbReference type="ARBA" id="ARBA00022533"/>
    </source>
</evidence>
<keyword evidence="5" id="KW-0021">Allosteric enzyme</keyword>
<comment type="pathway">
    <text evidence="2">Pyrimidine metabolism; UMP biosynthesis via salvage pathway; UMP from uracil: step 1/1.</text>
</comment>
<dbReference type="OrthoDB" id="10257085at2759"/>
<comment type="cofactor">
    <cofactor evidence="1">
        <name>Mg(2+)</name>
        <dbReference type="ChEBI" id="CHEBI:18420"/>
    </cofactor>
</comment>
<evidence type="ECO:0000313" key="11">
    <source>
        <dbReference type="EMBL" id="KZW03999.1"/>
    </source>
</evidence>
<comment type="similarity">
    <text evidence="3">Belongs to the UPRTase family.</text>
</comment>
<dbReference type="InterPro" id="IPR029057">
    <property type="entry name" value="PRTase-like"/>
</dbReference>
<dbReference type="SUPFAM" id="SSF53271">
    <property type="entry name" value="PRTase-like"/>
    <property type="match status" value="1"/>
</dbReference>
<gene>
    <name evidence="11" type="ORF">EXIGLDRAFT_599465</name>
</gene>
<dbReference type="Proteomes" id="UP000077266">
    <property type="component" value="Unassembled WGS sequence"/>
</dbReference>
<evidence type="ECO:0000256" key="2">
    <source>
        <dbReference type="ARBA" id="ARBA00005180"/>
    </source>
</evidence>
<keyword evidence="9" id="KW-0342">GTP-binding</keyword>
<dbReference type="Pfam" id="PF14681">
    <property type="entry name" value="UPRTase"/>
    <property type="match status" value="1"/>
</dbReference>
<dbReference type="EMBL" id="KV425882">
    <property type="protein sequence ID" value="KZW03999.1"/>
    <property type="molecule type" value="Genomic_DNA"/>
</dbReference>
<evidence type="ECO:0000259" key="10">
    <source>
        <dbReference type="Pfam" id="PF14681"/>
    </source>
</evidence>
<keyword evidence="6" id="KW-0328">Glycosyltransferase</keyword>
<dbReference type="GO" id="GO:0004845">
    <property type="term" value="F:uracil phosphoribosyltransferase activity"/>
    <property type="evidence" value="ECO:0007669"/>
    <property type="project" value="UniProtKB-EC"/>
</dbReference>
<sequence>MSVPAANVVLHPLVQTKLSILRDVRTSSKDFRQTVHDISVLLGYEASRQLQLLSYQGQTPVSQFTGVTVQPRVGLVPILRAGAGMTDALLSLHPEASVHHLGLFREKISLQAVEYYNKLGEQTRPDIAFLLDPMVATGHTALSAVGMLIEWGLPISSIKLVAIIVAEEGFKALRKEYPDLEIWCAGIDPQLVRHNDEEGKIAPGLGDAGDRLFNSHPPNAPY</sequence>
<feature type="domain" description="Phosphoribosyltransferase" evidence="10">
    <location>
        <begin position="9"/>
        <end position="214"/>
    </location>
</feature>
<dbReference type="AlphaFoldDB" id="A0A165QS37"/>
<dbReference type="PANTHER" id="PTHR32315:SF4">
    <property type="entry name" value="URACIL PHOSPHORIBOSYLTRANSFERASE, CHLOROPLASTIC"/>
    <property type="match status" value="1"/>
</dbReference>
<dbReference type="FunCoup" id="A0A165QS37">
    <property type="interactions" value="101"/>
</dbReference>
<evidence type="ECO:0000256" key="8">
    <source>
        <dbReference type="ARBA" id="ARBA00022741"/>
    </source>
</evidence>
<dbReference type="EC" id="2.4.2.9" evidence="4"/>
<keyword evidence="12" id="KW-1185">Reference proteome</keyword>
<dbReference type="CDD" id="cd06223">
    <property type="entry name" value="PRTases_typeI"/>
    <property type="match status" value="1"/>
</dbReference>
<keyword evidence="7" id="KW-0808">Transferase</keyword>
<dbReference type="Gene3D" id="3.40.50.2020">
    <property type="match status" value="1"/>
</dbReference>
<evidence type="ECO:0000256" key="6">
    <source>
        <dbReference type="ARBA" id="ARBA00022676"/>
    </source>
</evidence>
<evidence type="ECO:0000256" key="4">
    <source>
        <dbReference type="ARBA" id="ARBA00011894"/>
    </source>
</evidence>
<keyword evidence="8" id="KW-0547">Nucleotide-binding</keyword>